<dbReference type="InterPro" id="IPR008927">
    <property type="entry name" value="6-PGluconate_DH-like_C_sf"/>
</dbReference>
<comment type="caution">
    <text evidence="4">The sequence shown here is derived from an EMBL/GenBank/DDBJ whole genome shotgun (WGS) entry which is preliminary data.</text>
</comment>
<keyword evidence="1" id="KW-0560">Oxidoreductase</keyword>
<dbReference type="Gene3D" id="1.10.1040.10">
    <property type="entry name" value="N-(1-d-carboxylethyl)-l-norvaline Dehydrogenase, domain 2"/>
    <property type="match status" value="1"/>
</dbReference>
<sequence length="606" mass="66305">MTSSQARPVVVLGAGTLGRRIASVFLAGGYKVHIRDPSPQALTAAAGFIDTHRPAFTALTPTPHPTSGIYETFTDLPAAVANAWLVIEAVPEILELKTDIFGEVDRCAPADCVLASNSSSYKSGLMVGKVGESRKEQVLNMHFTMPPGIRTVELMTCAGVTRGEVLEEMRGVLVRCGMVPVIARKESTGFIFNRLWAAIKREILYILAEEVSSPEEIDLLWANMFQLPESLPPCQLMDKIGLTTVALIEDNYIQERGLDGRMTVGWLRENFIEKGKIGSSCEKGGLYDSHPASTTASAQKNREQTQALYLLDVGLGSNNTDITQIPTAGRILRFEPSTGEMKTLISGQSLPDGVDVSRSTGRIFWTNMGRATSTHDGSVHSAKLDGTDIQTLLPPGSVHTPKQLVVDDGAGKVYFCDREGMSVHRCNFDGSQHEVLVRTDCLPENKGDMTRWCVGITLDTFRGYIYWTQKGPSKAGKGRIFRAGIDLPAGETAQNRTDIELLLDGLPEPIDLELDEQEQRLYWTDRGEHPLGCSLNSVDLNMSSQSEPQTLKVEVIARHFNEPIGLKLGADGKLYVVDLGGSVYRIEDGKKTLLWRDDACYTGISL</sequence>
<dbReference type="InterPro" id="IPR011042">
    <property type="entry name" value="6-blade_b-propeller_TolB-like"/>
</dbReference>
<dbReference type="InterPro" id="IPR006176">
    <property type="entry name" value="3-OHacyl-CoA_DH_NAD-bd"/>
</dbReference>
<proteinExistence type="predicted"/>
<feature type="domain" description="3-hydroxyacyl-CoA dehydrogenase C-terminal" evidence="2">
    <location>
        <begin position="189"/>
        <end position="284"/>
    </location>
</feature>
<accession>A0ABR4G1P4</accession>
<dbReference type="InterPro" id="IPR036291">
    <property type="entry name" value="NAD(P)-bd_dom_sf"/>
</dbReference>
<dbReference type="SUPFAM" id="SSF48179">
    <property type="entry name" value="6-phosphogluconate dehydrogenase C-terminal domain-like"/>
    <property type="match status" value="1"/>
</dbReference>
<dbReference type="InterPro" id="IPR006108">
    <property type="entry name" value="3HC_DH_C"/>
</dbReference>
<evidence type="ECO:0008006" key="6">
    <source>
        <dbReference type="Google" id="ProtNLM"/>
    </source>
</evidence>
<evidence type="ECO:0000313" key="5">
    <source>
        <dbReference type="Proteomes" id="UP001610563"/>
    </source>
</evidence>
<dbReference type="PANTHER" id="PTHR48075:SF3">
    <property type="entry name" value="3-HYDROXYACYL-COA DEHYDROGENASE"/>
    <property type="match status" value="1"/>
</dbReference>
<dbReference type="InterPro" id="IPR013328">
    <property type="entry name" value="6PGD_dom2"/>
</dbReference>
<evidence type="ECO:0000256" key="1">
    <source>
        <dbReference type="ARBA" id="ARBA00023002"/>
    </source>
</evidence>
<dbReference type="Gene3D" id="3.40.50.720">
    <property type="entry name" value="NAD(P)-binding Rossmann-like Domain"/>
    <property type="match status" value="1"/>
</dbReference>
<keyword evidence="5" id="KW-1185">Reference proteome</keyword>
<feature type="domain" description="3-hydroxyacyl-CoA dehydrogenase NAD binding" evidence="3">
    <location>
        <begin position="9"/>
        <end position="185"/>
    </location>
</feature>
<dbReference type="Gene3D" id="2.120.10.30">
    <property type="entry name" value="TolB, C-terminal domain"/>
    <property type="match status" value="1"/>
</dbReference>
<evidence type="ECO:0000259" key="3">
    <source>
        <dbReference type="Pfam" id="PF02737"/>
    </source>
</evidence>
<dbReference type="PANTHER" id="PTHR48075">
    <property type="entry name" value="3-HYDROXYACYL-COA DEHYDROGENASE FAMILY PROTEIN"/>
    <property type="match status" value="1"/>
</dbReference>
<evidence type="ECO:0000313" key="4">
    <source>
        <dbReference type="EMBL" id="KAL2792931.1"/>
    </source>
</evidence>
<dbReference type="InterPro" id="IPR000033">
    <property type="entry name" value="LDLR_classB_rpt"/>
</dbReference>
<protein>
    <recommendedName>
        <fullName evidence="6">3-hydroxyacyl-CoA dehyrogenase</fullName>
    </recommendedName>
</protein>
<gene>
    <name evidence="4" type="ORF">BJX66DRAFT_352136</name>
</gene>
<dbReference type="Pfam" id="PF00725">
    <property type="entry name" value="3HCDH"/>
    <property type="match status" value="1"/>
</dbReference>
<evidence type="ECO:0000259" key="2">
    <source>
        <dbReference type="Pfam" id="PF00725"/>
    </source>
</evidence>
<name>A0ABR4G1P4_9EURO</name>
<reference evidence="4 5" key="1">
    <citation type="submission" date="2024-07" db="EMBL/GenBank/DDBJ databases">
        <title>Section-level genome sequencing and comparative genomics of Aspergillus sections Usti and Cavernicolus.</title>
        <authorList>
            <consortium name="Lawrence Berkeley National Laboratory"/>
            <person name="Nybo J.L."/>
            <person name="Vesth T.C."/>
            <person name="Theobald S."/>
            <person name="Frisvad J.C."/>
            <person name="Larsen T.O."/>
            <person name="Kjaerboelling I."/>
            <person name="Rothschild-Mancinelli K."/>
            <person name="Lyhne E.K."/>
            <person name="Kogle M.E."/>
            <person name="Barry K."/>
            <person name="Clum A."/>
            <person name="Na H."/>
            <person name="Ledsgaard L."/>
            <person name="Lin J."/>
            <person name="Lipzen A."/>
            <person name="Kuo A."/>
            <person name="Riley R."/>
            <person name="Mondo S."/>
            <person name="Labutti K."/>
            <person name="Haridas S."/>
            <person name="Pangalinan J."/>
            <person name="Salamov A.A."/>
            <person name="Simmons B.A."/>
            <person name="Magnuson J.K."/>
            <person name="Chen J."/>
            <person name="Drula E."/>
            <person name="Henrissat B."/>
            <person name="Wiebenga A."/>
            <person name="Lubbers R.J."/>
            <person name="Gomes A.C."/>
            <person name="Makela M.R."/>
            <person name="Stajich J."/>
            <person name="Grigoriev I.V."/>
            <person name="Mortensen U.H."/>
            <person name="De Vries R.P."/>
            <person name="Baker S.E."/>
            <person name="Andersen M.R."/>
        </authorList>
    </citation>
    <scope>NUCLEOTIDE SEQUENCE [LARGE SCALE GENOMIC DNA]</scope>
    <source>
        <strain evidence="4 5">CBS 209.92</strain>
    </source>
</reference>
<dbReference type="EMBL" id="JBFTWV010000064">
    <property type="protein sequence ID" value="KAL2792931.1"/>
    <property type="molecule type" value="Genomic_DNA"/>
</dbReference>
<dbReference type="Proteomes" id="UP001610563">
    <property type="component" value="Unassembled WGS sequence"/>
</dbReference>
<dbReference type="SUPFAM" id="SSF63825">
    <property type="entry name" value="YWTD domain"/>
    <property type="match status" value="1"/>
</dbReference>
<dbReference type="SMART" id="SM00135">
    <property type="entry name" value="LY"/>
    <property type="match status" value="4"/>
</dbReference>
<organism evidence="4 5">
    <name type="scientific">Aspergillus keveii</name>
    <dbReference type="NCBI Taxonomy" id="714993"/>
    <lineage>
        <taxon>Eukaryota</taxon>
        <taxon>Fungi</taxon>
        <taxon>Dikarya</taxon>
        <taxon>Ascomycota</taxon>
        <taxon>Pezizomycotina</taxon>
        <taxon>Eurotiomycetes</taxon>
        <taxon>Eurotiomycetidae</taxon>
        <taxon>Eurotiales</taxon>
        <taxon>Aspergillaceae</taxon>
        <taxon>Aspergillus</taxon>
        <taxon>Aspergillus subgen. Nidulantes</taxon>
    </lineage>
</organism>
<dbReference type="Pfam" id="PF02737">
    <property type="entry name" value="3HCDH_N"/>
    <property type="match status" value="1"/>
</dbReference>
<dbReference type="SUPFAM" id="SSF51735">
    <property type="entry name" value="NAD(P)-binding Rossmann-fold domains"/>
    <property type="match status" value="1"/>
</dbReference>